<keyword evidence="5" id="KW-0067">ATP-binding</keyword>
<dbReference type="Proteomes" id="UP000295070">
    <property type="component" value="Chromosome 4"/>
</dbReference>
<dbReference type="Pfam" id="PF03133">
    <property type="entry name" value="TTL"/>
    <property type="match status" value="1"/>
</dbReference>
<dbReference type="SUPFAM" id="SSF56059">
    <property type="entry name" value="Glutathione synthetase ATP-binding domain-like"/>
    <property type="match status" value="1"/>
</dbReference>
<evidence type="ECO:0008006" key="12">
    <source>
        <dbReference type="Google" id="ProtNLM"/>
    </source>
</evidence>
<evidence type="ECO:0000313" key="11">
    <source>
        <dbReference type="Proteomes" id="UP000295070"/>
    </source>
</evidence>
<comment type="subcellular location">
    <subcellularLocation>
        <location evidence="1">Cytoplasm</location>
        <location evidence="1">Cytoskeleton</location>
        <location evidence="1">Flagellum axoneme</location>
    </subcellularLocation>
</comment>
<evidence type="ECO:0000256" key="9">
    <source>
        <dbReference type="SAM" id="MobiDB-lite"/>
    </source>
</evidence>
<dbReference type="PANTHER" id="PTHR45870">
    <property type="entry name" value="TUBULIN MONOGLYCYLASE TTLL3"/>
    <property type="match status" value="1"/>
</dbReference>
<evidence type="ECO:0000256" key="1">
    <source>
        <dbReference type="ARBA" id="ARBA00004611"/>
    </source>
</evidence>
<dbReference type="InterPro" id="IPR051437">
    <property type="entry name" value="TTLL_monoglycylase"/>
</dbReference>
<protein>
    <recommendedName>
        <fullName evidence="12">Tubulin monoglycylase TTLL3</fullName>
    </recommendedName>
</protein>
<dbReference type="GO" id="GO:0015630">
    <property type="term" value="C:microtubule cytoskeleton"/>
    <property type="evidence" value="ECO:0007669"/>
    <property type="project" value="TreeGrafter"/>
</dbReference>
<comment type="caution">
    <text evidence="10">The sequence shown here is derived from an EMBL/GenBank/DDBJ whole genome shotgun (WGS) entry which is preliminary data.</text>
</comment>
<keyword evidence="2" id="KW-0963">Cytoplasm</keyword>
<evidence type="ECO:0000256" key="7">
    <source>
        <dbReference type="ARBA" id="ARBA00023212"/>
    </source>
</evidence>
<dbReference type="GO" id="GO:0005930">
    <property type="term" value="C:axoneme"/>
    <property type="evidence" value="ECO:0007669"/>
    <property type="project" value="TreeGrafter"/>
</dbReference>
<feature type="region of interest" description="Disordered" evidence="9">
    <location>
        <begin position="791"/>
        <end position="829"/>
    </location>
</feature>
<name>A0A484DGH8_PERFV</name>
<gene>
    <name evidence="10" type="ORF">EPR50_G00043390</name>
</gene>
<proteinExistence type="predicted"/>
<evidence type="ECO:0000256" key="2">
    <source>
        <dbReference type="ARBA" id="ARBA00022490"/>
    </source>
</evidence>
<evidence type="ECO:0000256" key="5">
    <source>
        <dbReference type="ARBA" id="ARBA00022840"/>
    </source>
</evidence>
<keyword evidence="6" id="KW-0282">Flagellum</keyword>
<dbReference type="InterPro" id="IPR004344">
    <property type="entry name" value="TTL/TTLL_fam"/>
</dbReference>
<dbReference type="GO" id="GO:0070736">
    <property type="term" value="F:protein-glycine ligase activity, initiating"/>
    <property type="evidence" value="ECO:0007669"/>
    <property type="project" value="TreeGrafter"/>
</dbReference>
<keyword evidence="4" id="KW-0547">Nucleotide-binding</keyword>
<dbReference type="PANTHER" id="PTHR45870:SF2">
    <property type="entry name" value="TUBULIN MONOGLYCYLASE TTLL3"/>
    <property type="match status" value="1"/>
</dbReference>
<evidence type="ECO:0000256" key="4">
    <source>
        <dbReference type="ARBA" id="ARBA00022741"/>
    </source>
</evidence>
<dbReference type="GO" id="GO:0005524">
    <property type="term" value="F:ATP binding"/>
    <property type="evidence" value="ECO:0007669"/>
    <property type="project" value="UniProtKB-KW"/>
</dbReference>
<keyword evidence="7" id="KW-0206">Cytoskeleton</keyword>
<dbReference type="FunFam" id="3.30.470.20:FF:000032">
    <property type="entry name" value="tubulin monoglycylase TTLL3 isoform X2"/>
    <property type="match status" value="1"/>
</dbReference>
<feature type="compositionally biased region" description="Polar residues" evidence="9">
    <location>
        <begin position="816"/>
        <end position="829"/>
    </location>
</feature>
<keyword evidence="6" id="KW-0966">Cell projection</keyword>
<evidence type="ECO:0000256" key="8">
    <source>
        <dbReference type="ARBA" id="ARBA00048944"/>
    </source>
</evidence>
<reference evidence="10 11" key="1">
    <citation type="submission" date="2019-01" db="EMBL/GenBank/DDBJ databases">
        <title>A chromosome-scale genome assembly of the yellow perch, Perca flavescens.</title>
        <authorList>
            <person name="Feron R."/>
            <person name="Morvezen R."/>
            <person name="Bestin A."/>
            <person name="Haffray P."/>
            <person name="Klopp C."/>
            <person name="Zahm M."/>
            <person name="Cabau C."/>
            <person name="Roques C."/>
            <person name="Donnadieu C."/>
            <person name="Bouchez O."/>
            <person name="Christie M."/>
            <person name="Larson W."/>
            <person name="Guiguen Y."/>
        </authorList>
    </citation>
    <scope>NUCLEOTIDE SEQUENCE [LARGE SCALE GENOMIC DNA]</scope>
    <source>
        <strain evidence="10">YP-PL-M2</strain>
        <tissue evidence="10">Blood</tissue>
    </source>
</reference>
<accession>A0A484DGH8</accession>
<evidence type="ECO:0000256" key="3">
    <source>
        <dbReference type="ARBA" id="ARBA00022598"/>
    </source>
</evidence>
<feature type="compositionally biased region" description="Polar residues" evidence="9">
    <location>
        <begin position="12"/>
        <end position="21"/>
    </location>
</feature>
<keyword evidence="6" id="KW-0969">Cilium</keyword>
<keyword evidence="3" id="KW-0436">Ligase</keyword>
<dbReference type="AlphaFoldDB" id="A0A484DGH8"/>
<feature type="region of interest" description="Disordered" evidence="9">
    <location>
        <begin position="127"/>
        <end position="156"/>
    </location>
</feature>
<evidence type="ECO:0000256" key="6">
    <source>
        <dbReference type="ARBA" id="ARBA00022846"/>
    </source>
</evidence>
<feature type="region of interest" description="Disordered" evidence="9">
    <location>
        <begin position="692"/>
        <end position="715"/>
    </location>
</feature>
<dbReference type="EMBL" id="SCKG01000004">
    <property type="protein sequence ID" value="TDH14521.1"/>
    <property type="molecule type" value="Genomic_DNA"/>
</dbReference>
<dbReference type="PROSITE" id="PS51221">
    <property type="entry name" value="TTL"/>
    <property type="match status" value="1"/>
</dbReference>
<dbReference type="GO" id="GO:0003341">
    <property type="term" value="P:cilium movement"/>
    <property type="evidence" value="ECO:0007669"/>
    <property type="project" value="TreeGrafter"/>
</dbReference>
<comment type="catalytic activity">
    <reaction evidence="8">
        <text>L-glutamyl-[protein] + glycine + ATP = glycyl-L-glutamyl-[protein] + ADP + phosphate + H(+)</text>
        <dbReference type="Rhea" id="RHEA:67180"/>
        <dbReference type="Rhea" id="RHEA-COMP:10208"/>
        <dbReference type="Rhea" id="RHEA-COMP:17207"/>
        <dbReference type="ChEBI" id="CHEBI:15378"/>
        <dbReference type="ChEBI" id="CHEBI:29973"/>
        <dbReference type="ChEBI" id="CHEBI:30616"/>
        <dbReference type="ChEBI" id="CHEBI:43474"/>
        <dbReference type="ChEBI" id="CHEBI:57305"/>
        <dbReference type="ChEBI" id="CHEBI:167890"/>
        <dbReference type="ChEBI" id="CHEBI:456216"/>
    </reaction>
    <physiologicalReaction direction="left-to-right" evidence="8">
        <dbReference type="Rhea" id="RHEA:67181"/>
    </physiologicalReaction>
</comment>
<dbReference type="Gene3D" id="3.30.470.20">
    <property type="entry name" value="ATP-grasp fold, B domain"/>
    <property type="match status" value="1"/>
</dbReference>
<evidence type="ECO:0000313" key="10">
    <source>
        <dbReference type="EMBL" id="TDH14521.1"/>
    </source>
</evidence>
<keyword evidence="11" id="KW-1185">Reference proteome</keyword>
<feature type="compositionally biased region" description="Basic and acidic residues" evidence="9">
    <location>
        <begin position="791"/>
        <end position="805"/>
    </location>
</feature>
<feature type="region of interest" description="Disordered" evidence="9">
    <location>
        <begin position="1"/>
        <end position="69"/>
    </location>
</feature>
<organism evidence="10 11">
    <name type="scientific">Perca flavescens</name>
    <name type="common">American yellow perch</name>
    <name type="synonym">Morone flavescens</name>
    <dbReference type="NCBI Taxonomy" id="8167"/>
    <lineage>
        <taxon>Eukaryota</taxon>
        <taxon>Metazoa</taxon>
        <taxon>Chordata</taxon>
        <taxon>Craniata</taxon>
        <taxon>Vertebrata</taxon>
        <taxon>Euteleostomi</taxon>
        <taxon>Actinopterygii</taxon>
        <taxon>Neopterygii</taxon>
        <taxon>Teleostei</taxon>
        <taxon>Neoteleostei</taxon>
        <taxon>Acanthomorphata</taxon>
        <taxon>Eupercaria</taxon>
        <taxon>Perciformes</taxon>
        <taxon>Percoidei</taxon>
        <taxon>Percidae</taxon>
        <taxon>Percinae</taxon>
        <taxon>Perca</taxon>
    </lineage>
</organism>
<dbReference type="GO" id="GO:0060271">
    <property type="term" value="P:cilium assembly"/>
    <property type="evidence" value="ECO:0007669"/>
    <property type="project" value="TreeGrafter"/>
</dbReference>
<sequence length="829" mass="94127">MRADVNMEATRSKQSVQLGHQTSDRRCIPCPDSGETGGSSKDQKVTAVVQRCNQDEGKSPQTSTPAEGKVRRSFVSLPALNPERVRTAKALADKAVKMHKVFYIQGPYPVIRAALRSRGWVEQRVHPPNHHAHQRHSDEGRASSNDAGDSDDDDGDLDESVTVSQMLFLILLGVDVYLYPIINLHCTFFSDNSDSVEKEQDPDGLYDLMSRLVRNEMVYFYWTNRRDAINNNSLQKEQITNHFAKAGSFTTKVGLCVNLRNLHWFDSADPDTFFPRCYRLGAEDEKHAFIEDYKRTACTSFLKYIVEREQGVQGEGMSHNIRAEGKLSKRRSRPVVLSKMINSALKVCHEFLESLQHNDIDINLETPQTLTNEEWAEFINSYYLVVHGGAEIENSDHFVTCCKAMLQRLVEVSPQLHIDGIHNIWIIKPGAKSRGRGIKCTRRLDQILRLVDSDPTIIKESKWVVQKYLERPLLIYGTKFDVRQWFLVTDWNPLTVWFYKKCYLRFSTQPYSLDTLDSSVHLCNNSIQKHLRPSQQRHRGIPADNMWSDDQFRTFLSSQGQEAQWQTVVVPGMKRAVIHALQTTQDLMESRKNTFELYGADFMFGHDLRPWLLELNASPTMAPSTPVTARLCTAVQEDTLRVVLDWRADRTANTGDFQLIYRQAAVDVPQYVGVNLLVEGFKVKCPCPLPPLRSSNRSAPKRRRPVKEKEPAGEKVKPLPKMLLKSAEAPLKNISSGVLPPPPLPSEPPGPFPIETFTIHLPMTVKSIHLPISDQSHSVLLWKRRPEVSKVCSEKDQPCTTEKHQGPTLSLEINVPKQSRQATTSTLSA</sequence>
<dbReference type="STRING" id="8167.A0A484DGH8"/>